<dbReference type="InterPro" id="IPR011011">
    <property type="entry name" value="Znf_FYVE_PHD"/>
</dbReference>
<dbReference type="PANTHER" id="PTHR46288:SF80">
    <property type="entry name" value="CYSTEINE_HISTIDINE-RICH C1 DOMAIN FAMILY PROTEIN"/>
    <property type="match status" value="1"/>
</dbReference>
<dbReference type="SMART" id="SM00249">
    <property type="entry name" value="PHD"/>
    <property type="match status" value="2"/>
</dbReference>
<reference evidence="7" key="1">
    <citation type="journal article" date="2019" name="Nat. Commun.">
        <title>The genome of broomcorn millet.</title>
        <authorList>
            <person name="Zou C."/>
            <person name="Miki D."/>
            <person name="Li D."/>
            <person name="Tang Q."/>
            <person name="Xiao L."/>
            <person name="Rajput S."/>
            <person name="Deng P."/>
            <person name="Jia W."/>
            <person name="Huang R."/>
            <person name="Zhang M."/>
            <person name="Sun Y."/>
            <person name="Hu J."/>
            <person name="Fu X."/>
            <person name="Schnable P.S."/>
            <person name="Li F."/>
            <person name="Zhang H."/>
            <person name="Feng B."/>
            <person name="Zhu X."/>
            <person name="Liu R."/>
            <person name="Schnable J.C."/>
            <person name="Zhu J.-K."/>
            <person name="Zhang H."/>
        </authorList>
    </citation>
    <scope>NUCLEOTIDE SEQUENCE [LARGE SCALE GENOMIC DNA]</scope>
</reference>
<dbReference type="SUPFAM" id="SSF57903">
    <property type="entry name" value="FYVE/PHD zinc finger"/>
    <property type="match status" value="1"/>
</dbReference>
<accession>A0A3L6PWT9</accession>
<dbReference type="InterPro" id="IPR001965">
    <property type="entry name" value="Znf_PHD"/>
</dbReference>
<protein>
    <recommendedName>
        <fullName evidence="5">Zinc finger PHD-type domain-containing protein</fullName>
    </recommendedName>
</protein>
<dbReference type="EMBL" id="PQIB02000015">
    <property type="protein sequence ID" value="RLM65151.1"/>
    <property type="molecule type" value="Genomic_DNA"/>
</dbReference>
<evidence type="ECO:0000313" key="7">
    <source>
        <dbReference type="Proteomes" id="UP000275267"/>
    </source>
</evidence>
<evidence type="ECO:0000313" key="6">
    <source>
        <dbReference type="EMBL" id="RLM65151.1"/>
    </source>
</evidence>
<dbReference type="SUPFAM" id="SSF57889">
    <property type="entry name" value="Cysteine-rich domain"/>
    <property type="match status" value="1"/>
</dbReference>
<dbReference type="InterPro" id="IPR004146">
    <property type="entry name" value="DC1"/>
</dbReference>
<dbReference type="Pfam" id="PF03107">
    <property type="entry name" value="C1_2"/>
    <property type="match status" value="2"/>
</dbReference>
<evidence type="ECO:0000256" key="3">
    <source>
        <dbReference type="ARBA" id="ARBA00022771"/>
    </source>
</evidence>
<keyword evidence="4" id="KW-0862">Zinc</keyword>
<proteinExistence type="predicted"/>
<organism evidence="6 7">
    <name type="scientific">Panicum miliaceum</name>
    <name type="common">Proso millet</name>
    <name type="synonym">Broomcorn millet</name>
    <dbReference type="NCBI Taxonomy" id="4540"/>
    <lineage>
        <taxon>Eukaryota</taxon>
        <taxon>Viridiplantae</taxon>
        <taxon>Streptophyta</taxon>
        <taxon>Embryophyta</taxon>
        <taxon>Tracheophyta</taxon>
        <taxon>Spermatophyta</taxon>
        <taxon>Magnoliopsida</taxon>
        <taxon>Liliopsida</taxon>
        <taxon>Poales</taxon>
        <taxon>Poaceae</taxon>
        <taxon>PACMAD clade</taxon>
        <taxon>Panicoideae</taxon>
        <taxon>Panicodae</taxon>
        <taxon>Paniceae</taxon>
        <taxon>Panicinae</taxon>
        <taxon>Panicum</taxon>
        <taxon>Panicum sect. Panicum</taxon>
    </lineage>
</organism>
<dbReference type="STRING" id="4540.A0A3L6PWT9"/>
<comment type="caution">
    <text evidence="6">The sequence shown here is derived from an EMBL/GenBank/DDBJ whole genome shotgun (WGS) entry which is preliminary data.</text>
</comment>
<dbReference type="Proteomes" id="UP000275267">
    <property type="component" value="Unassembled WGS sequence"/>
</dbReference>
<keyword evidence="3" id="KW-0863">Zinc-finger</keyword>
<name>A0A3L6PWT9_PANMI</name>
<sequence length="248" mass="27417">MERLNKENDTLIHISHRHPLHLTDLPGGDAEPPYCHACRFPCTGSIYQCASCRYVLHPSCARFARTLRHPSHPSHDLTLRLTPTGEFGCYLCRSCRHIGYSWSFRCEPCGFDLHLPCVALPAAAAAPAHRHRPLRLAYEDPRRGLGSFDFCAVCRGGYSTARWFYACGECGLGAHVGCVVPDMPLRDAYAALDKAQAAVADAARWPEAPLPEESQQLEELLNEQAIGFVRMELDAGGLLPLFAKACQD</sequence>
<evidence type="ECO:0000256" key="1">
    <source>
        <dbReference type="ARBA" id="ARBA00022723"/>
    </source>
</evidence>
<keyword evidence="7" id="KW-1185">Reference proteome</keyword>
<feature type="domain" description="Zinc finger PHD-type" evidence="5">
    <location>
        <begin position="150"/>
        <end position="185"/>
    </location>
</feature>
<dbReference type="PANTHER" id="PTHR46288">
    <property type="entry name" value="PHORBOL-ESTER/DAG-TYPE DOMAIN-CONTAINING PROTEIN"/>
    <property type="match status" value="1"/>
</dbReference>
<feature type="domain" description="Zinc finger PHD-type" evidence="5">
    <location>
        <begin position="34"/>
        <end position="96"/>
    </location>
</feature>
<dbReference type="GO" id="GO:0008270">
    <property type="term" value="F:zinc ion binding"/>
    <property type="evidence" value="ECO:0007669"/>
    <property type="project" value="UniProtKB-KW"/>
</dbReference>
<evidence type="ECO:0000256" key="4">
    <source>
        <dbReference type="ARBA" id="ARBA00022833"/>
    </source>
</evidence>
<dbReference type="InterPro" id="IPR046349">
    <property type="entry name" value="C1-like_sf"/>
</dbReference>
<keyword evidence="1" id="KW-0479">Metal-binding</keyword>
<evidence type="ECO:0000256" key="2">
    <source>
        <dbReference type="ARBA" id="ARBA00022737"/>
    </source>
</evidence>
<dbReference type="AlphaFoldDB" id="A0A3L6PWT9"/>
<dbReference type="OrthoDB" id="650189at2759"/>
<evidence type="ECO:0000259" key="5">
    <source>
        <dbReference type="SMART" id="SM00249"/>
    </source>
</evidence>
<gene>
    <name evidence="6" type="ORF">C2845_PM16G17790</name>
</gene>
<keyword evidence="2" id="KW-0677">Repeat</keyword>